<gene>
    <name evidence="3" type="ORF">B0T10DRAFT_458981</name>
</gene>
<name>A0A9P9AMG2_9HYPO</name>
<evidence type="ECO:0000259" key="2">
    <source>
        <dbReference type="Pfam" id="PF12770"/>
    </source>
</evidence>
<reference evidence="3 4" key="1">
    <citation type="journal article" date="2021" name="Nat. Commun.">
        <title>Genetic determinants of endophytism in the Arabidopsis root mycobiome.</title>
        <authorList>
            <person name="Mesny F."/>
            <person name="Miyauchi S."/>
            <person name="Thiergart T."/>
            <person name="Pickel B."/>
            <person name="Atanasova L."/>
            <person name="Karlsson M."/>
            <person name="Huettel B."/>
            <person name="Barry K.W."/>
            <person name="Haridas S."/>
            <person name="Chen C."/>
            <person name="Bauer D."/>
            <person name="Andreopoulos W."/>
            <person name="Pangilinan J."/>
            <person name="LaButti K."/>
            <person name="Riley R."/>
            <person name="Lipzen A."/>
            <person name="Clum A."/>
            <person name="Drula E."/>
            <person name="Henrissat B."/>
            <person name="Kohler A."/>
            <person name="Grigoriev I.V."/>
            <person name="Martin F.M."/>
            <person name="Hacquard S."/>
        </authorList>
    </citation>
    <scope>NUCLEOTIDE SEQUENCE [LARGE SCALE GENOMIC DNA]</scope>
    <source>
        <strain evidence="3 4">MPI-CAGE-CH-0241</strain>
    </source>
</reference>
<sequence length="828" mass="93538">MKISWDAISVTPGSRQWQIPFRRDNIASRLKAMYRQAGDISHLDGAIKIEQERDHPDLEDLLLYQVGELFIRRYSRTGAMADLDESIRRIERVESLQPRDAQPIEWRNALAAGYGQRYLVTRLRSDADESIRILRDIGQDTSRRQASKYEFGINPRLRNENLLSLADQLGNRSRRTGSIQDLDVAIEIEGQAINAHDEKKTSFEKQPVFSNHGMWLLERYRATKMRADLKKACRICQQAVDADWASPSRAFALCALGDVYRQKYAASGTTEDIMQAIQAFGPSLSQTNAPLQDRIKAGIRLLESHALISQWQKAFYAAKTTLALLHNMISRSLENPEKQHILAQFAGFASDAAAVALHAQKGPLVALDFLEQGRGLLATSLEDMRTDIAELRERCPDMAEQFVRLRDLLELSASRHVPKGSENDDKIVLRPDFLAAPSRADVQASANHGPIAIINVSPYRYDAFLVEEHEIRALTLPKLSKGEAQEKARVQGPRLGTPSTLEWLWDSIAEPVLDALGFTQPPMHSNNSNSWLHVCNFPLHATGYHRQTAVSTDTMMDRAMSSYSSSIKTIMHSRRRRFYTSSPEIQPQALFVAMQNTPECSPLPSAMDELSLLQGLFKSMAWNAQASGRKKQDVISHLSSCQVFHFASHGHTDRTNPGRSFLYLEDWKNDRFTVVDLLDLNFRQGSPFLAYLSACGTGQIREEEFVDESIHLISAFQLAGFRHVVGTLWEVNEDLCVDMAKITYETIMAEGVTDDSVCLGQHTATRRLRDNWRSGSSPRTKNRDEKAASKRGIHHPGDRQGRHVYPCEDEDDDEDEELHWVSFVHFGV</sequence>
<dbReference type="AlphaFoldDB" id="A0A9P9AMG2"/>
<keyword evidence="4" id="KW-1185">Reference proteome</keyword>
<evidence type="ECO:0000313" key="3">
    <source>
        <dbReference type="EMBL" id="KAH6890319.1"/>
    </source>
</evidence>
<dbReference type="EMBL" id="JAGPYM010000009">
    <property type="protein sequence ID" value="KAH6890319.1"/>
    <property type="molecule type" value="Genomic_DNA"/>
</dbReference>
<comment type="caution">
    <text evidence="3">The sequence shown here is derived from an EMBL/GenBank/DDBJ whole genome shotgun (WGS) entry which is preliminary data.</text>
</comment>
<evidence type="ECO:0000256" key="1">
    <source>
        <dbReference type="SAM" id="MobiDB-lite"/>
    </source>
</evidence>
<accession>A0A9P9AMG2</accession>
<protein>
    <submittedName>
        <fullName evidence="3">CHAT domain-containing protein</fullName>
    </submittedName>
</protein>
<feature type="region of interest" description="Disordered" evidence="1">
    <location>
        <begin position="769"/>
        <end position="811"/>
    </location>
</feature>
<dbReference type="Pfam" id="PF12770">
    <property type="entry name" value="CHAT"/>
    <property type="match status" value="1"/>
</dbReference>
<feature type="domain" description="CHAT" evidence="2">
    <location>
        <begin position="501"/>
        <end position="827"/>
    </location>
</feature>
<dbReference type="OrthoDB" id="9991317at2759"/>
<dbReference type="InterPro" id="IPR024983">
    <property type="entry name" value="CHAT_dom"/>
</dbReference>
<evidence type="ECO:0000313" key="4">
    <source>
        <dbReference type="Proteomes" id="UP000777438"/>
    </source>
</evidence>
<organism evidence="3 4">
    <name type="scientific">Thelonectria olida</name>
    <dbReference type="NCBI Taxonomy" id="1576542"/>
    <lineage>
        <taxon>Eukaryota</taxon>
        <taxon>Fungi</taxon>
        <taxon>Dikarya</taxon>
        <taxon>Ascomycota</taxon>
        <taxon>Pezizomycotina</taxon>
        <taxon>Sordariomycetes</taxon>
        <taxon>Hypocreomycetidae</taxon>
        <taxon>Hypocreales</taxon>
        <taxon>Nectriaceae</taxon>
        <taxon>Thelonectria</taxon>
    </lineage>
</organism>
<proteinExistence type="predicted"/>
<dbReference type="Proteomes" id="UP000777438">
    <property type="component" value="Unassembled WGS sequence"/>
</dbReference>